<dbReference type="InterPro" id="IPR001128">
    <property type="entry name" value="Cyt_P450"/>
</dbReference>
<dbReference type="EMBL" id="NSIT01000060">
    <property type="protein sequence ID" value="PJE79574.1"/>
    <property type="molecule type" value="Genomic_DNA"/>
</dbReference>
<gene>
    <name evidence="3" type="ORF">CI610_01444</name>
</gene>
<dbReference type="SUPFAM" id="SSF48264">
    <property type="entry name" value="Cytochrome P450"/>
    <property type="match status" value="1"/>
</dbReference>
<comment type="similarity">
    <text evidence="2">Belongs to the cytochrome P450 family.</text>
</comment>
<evidence type="ECO:0000256" key="2">
    <source>
        <dbReference type="ARBA" id="ARBA00010617"/>
    </source>
</evidence>
<dbReference type="PANTHER" id="PTHR24305:SF166">
    <property type="entry name" value="CYTOCHROME P450 12A4, MITOCHONDRIAL-RELATED"/>
    <property type="match status" value="1"/>
</dbReference>
<accession>A0A2H9T8P1</accession>
<dbReference type="Pfam" id="PF00067">
    <property type="entry name" value="p450"/>
    <property type="match status" value="1"/>
</dbReference>
<dbReference type="InterPro" id="IPR017972">
    <property type="entry name" value="Cyt_P450_CS"/>
</dbReference>
<dbReference type="PRINTS" id="PR00385">
    <property type="entry name" value="P450"/>
</dbReference>
<reference evidence="3" key="1">
    <citation type="journal article" date="2017" name="Appl. Environ. Microbiol.">
        <title>Molecular characterization of an Endozoicomonas-like organism causing infection in king scallop Pecten maximus L.</title>
        <authorList>
            <person name="Cano I."/>
            <person name="van Aerle R."/>
            <person name="Ross S."/>
            <person name="Verner-Jeffreys D.W."/>
            <person name="Paley R.K."/>
            <person name="Rimmer G."/>
            <person name="Ryder D."/>
            <person name="Hooper P."/>
            <person name="Stone D."/>
            <person name="Feist S.W."/>
        </authorList>
    </citation>
    <scope>NUCLEOTIDE SEQUENCE</scope>
</reference>
<organism evidence="3">
    <name type="scientific">invertebrate metagenome</name>
    <dbReference type="NCBI Taxonomy" id="1711999"/>
    <lineage>
        <taxon>unclassified sequences</taxon>
        <taxon>metagenomes</taxon>
        <taxon>organismal metagenomes</taxon>
    </lineage>
</organism>
<dbReference type="InterPro" id="IPR036396">
    <property type="entry name" value="Cyt_P450_sf"/>
</dbReference>
<dbReference type="InterPro" id="IPR050121">
    <property type="entry name" value="Cytochrome_P450_monoxygenase"/>
</dbReference>
<dbReference type="GO" id="GO:0020037">
    <property type="term" value="F:heme binding"/>
    <property type="evidence" value="ECO:0007669"/>
    <property type="project" value="InterPro"/>
</dbReference>
<dbReference type="PANTHER" id="PTHR24305">
    <property type="entry name" value="CYTOCHROME P450"/>
    <property type="match status" value="1"/>
</dbReference>
<name>A0A2H9T8P1_9ZZZZ</name>
<dbReference type="GO" id="GO:0004497">
    <property type="term" value="F:monooxygenase activity"/>
    <property type="evidence" value="ECO:0007669"/>
    <property type="project" value="InterPro"/>
</dbReference>
<dbReference type="AlphaFoldDB" id="A0A2H9T8P1"/>
<dbReference type="InterPro" id="IPR002401">
    <property type="entry name" value="Cyt_P450_E_grp-I"/>
</dbReference>
<comment type="caution">
    <text evidence="3">The sequence shown here is derived from an EMBL/GenBank/DDBJ whole genome shotgun (WGS) entry which is preliminary data.</text>
</comment>
<evidence type="ECO:0000256" key="1">
    <source>
        <dbReference type="ARBA" id="ARBA00001971"/>
    </source>
</evidence>
<evidence type="ECO:0000313" key="3">
    <source>
        <dbReference type="EMBL" id="PJE79574.1"/>
    </source>
</evidence>
<dbReference type="GO" id="GO:0005506">
    <property type="term" value="F:iron ion binding"/>
    <property type="evidence" value="ECO:0007669"/>
    <property type="project" value="InterPro"/>
</dbReference>
<comment type="cofactor">
    <cofactor evidence="1">
        <name>heme</name>
        <dbReference type="ChEBI" id="CHEBI:30413"/>
    </cofactor>
</comment>
<dbReference type="PROSITE" id="PS00086">
    <property type="entry name" value="CYTOCHROME_P450"/>
    <property type="match status" value="1"/>
</dbReference>
<sequence length="460" mass="52922">MTVLSVSDLPSPVAINWLGHLNVLKQPNMHLQLREWASQFDGIYRIRLAHQTAVVISERQIVQQILKCRPEKFRRYRAIESVFSGLNINGIFSAEGDNWKRQRKLINPAFNGENLRYFFPSMSDISNRMIEKTAVLSQTQESCDIKHLFTQYTVDLIGKLAFGYDIDTLSGKNQVLHHHLATVFPGLNTRIASPLPLWKLYKTRKDHLLEAANAFIRDFLQMRISETKERLFQQPDLHQHPENLLQAMVAQQNLSEESLSDEMILANAVTLLLAGEDTTANSLAWLCHLLSTRDDLQDQLFSEINDLPDDALSQWPQPSLPLLIACIHESMRVKPVVPMLFTEPLSDITVNERLHLKKGTRTILLLNAQGDDKDRFDSPRTFHPERWLNDHPCRINDMMPFGGGLRLCPGRSLALLEMKLAMSRLIQQFKLIPLDADKVTERFDFIVVPDHLRILFELRR</sequence>
<dbReference type="GO" id="GO:0016705">
    <property type="term" value="F:oxidoreductase activity, acting on paired donors, with incorporation or reduction of molecular oxygen"/>
    <property type="evidence" value="ECO:0007669"/>
    <property type="project" value="InterPro"/>
</dbReference>
<dbReference type="Gene3D" id="1.10.630.10">
    <property type="entry name" value="Cytochrome P450"/>
    <property type="match status" value="1"/>
</dbReference>
<proteinExistence type="inferred from homology"/>
<protein>
    <submittedName>
        <fullName evidence="3">Bifunctional cytochrome P450/NADPH--P450 reductase</fullName>
    </submittedName>
</protein>
<dbReference type="PRINTS" id="PR00463">
    <property type="entry name" value="EP450I"/>
</dbReference>